<evidence type="ECO:0000256" key="10">
    <source>
        <dbReference type="ARBA" id="ARBA00048679"/>
    </source>
</evidence>
<dbReference type="InterPro" id="IPR022495">
    <property type="entry name" value="Bud32"/>
</dbReference>
<keyword evidence="3" id="KW-0723">Serine/threonine-protein kinase</keyword>
<organism evidence="11 12">
    <name type="scientific">Wuchereria bancrofti</name>
    <dbReference type="NCBI Taxonomy" id="6293"/>
    <lineage>
        <taxon>Eukaryota</taxon>
        <taxon>Metazoa</taxon>
        <taxon>Ecdysozoa</taxon>
        <taxon>Nematoda</taxon>
        <taxon>Chromadorea</taxon>
        <taxon>Rhabditida</taxon>
        <taxon>Spirurina</taxon>
        <taxon>Spiruromorpha</taxon>
        <taxon>Filarioidea</taxon>
        <taxon>Onchocercidae</taxon>
        <taxon>Wuchereria</taxon>
    </lineage>
</organism>
<dbReference type="PANTHER" id="PTHR12209">
    <property type="entry name" value="NON-SPECIFIC SERINE/THREONINE PROTEIN KINASE"/>
    <property type="match status" value="1"/>
</dbReference>
<sequence length="267" mass="30637">MDETDEIVDAALHSIIPEPFKQGAEACLYRCIYFGRRAVMKERFVKTYRHPSLDLILTKERMKAELNALYKCKTMGIDVPTVYFVNIDRNSFIMEEITSDITARQFIEDFKNKSNFKEIITDFGIRLGQIIARIHLGGIMHGDLTTSNVLLRNGNPEMIVFIDFGLAEGNATVESKGVDLYVLERAILSTHSEAKFFFDSIMKGYELFNRKQYDSVSKKLEEIERRGRKRKNFSICSLSSCKNASKIAKDISVHAKHRISLSYKCSF</sequence>
<keyword evidence="8" id="KW-0067">ATP-binding</keyword>
<dbReference type="Gene3D" id="3.30.200.20">
    <property type="entry name" value="Phosphorylase Kinase, domain 1"/>
    <property type="match status" value="1"/>
</dbReference>
<evidence type="ECO:0000256" key="9">
    <source>
        <dbReference type="ARBA" id="ARBA00047899"/>
    </source>
</evidence>
<keyword evidence="7" id="KW-0418">Kinase</keyword>
<name>A0AAF5Q2V9_WUCBA</name>
<keyword evidence="5" id="KW-0819">tRNA processing</keyword>
<proteinExistence type="inferred from homology"/>
<reference evidence="11" key="1">
    <citation type="submission" date="2015-03" db="EMBL/GenBank/DDBJ databases">
        <title>Wuchereria bancrofti Genome Sequencing Papua New Guinea Strain.</title>
        <authorList>
            <person name="Small S.T."/>
            <person name="Serre D."/>
            <person name="Zimmerman P.A."/>
        </authorList>
    </citation>
    <scope>NUCLEOTIDE SEQUENCE [LARGE SCALE GENOMIC DNA]</scope>
    <source>
        <strain evidence="11">pt0022</strain>
    </source>
</reference>
<evidence type="ECO:0000256" key="1">
    <source>
        <dbReference type="ARBA" id="ARBA00010630"/>
    </source>
</evidence>
<evidence type="ECO:0000256" key="6">
    <source>
        <dbReference type="ARBA" id="ARBA00022741"/>
    </source>
</evidence>
<dbReference type="GO" id="GO:0070525">
    <property type="term" value="P:tRNA threonylcarbamoyladenosine metabolic process"/>
    <property type="evidence" value="ECO:0007669"/>
    <property type="project" value="TreeGrafter"/>
</dbReference>
<dbReference type="NCBIfam" id="TIGR03724">
    <property type="entry name" value="arch_bud32"/>
    <property type="match status" value="1"/>
</dbReference>
<dbReference type="Gene3D" id="1.10.510.10">
    <property type="entry name" value="Transferase(Phosphotransferase) domain 1"/>
    <property type="match status" value="1"/>
</dbReference>
<reference evidence="11" key="2">
    <citation type="journal article" date="2016" name="Mol. Ecol.">
        <title>Population genomics of the filarial nematode parasite Wuchereria bancrofti from mosquitoes.</title>
        <authorList>
            <person name="Small S.T."/>
            <person name="Reimer L.J."/>
            <person name="Tisch D.J."/>
            <person name="King C.L."/>
            <person name="Christensen B.M."/>
            <person name="Siba P.M."/>
            <person name="Kazura J.W."/>
            <person name="Serre D."/>
            <person name="Zimmerman P.A."/>
        </authorList>
    </citation>
    <scope>NUCLEOTIDE SEQUENCE</scope>
    <source>
        <strain evidence="11">pt0022</strain>
    </source>
</reference>
<evidence type="ECO:0000256" key="8">
    <source>
        <dbReference type="ARBA" id="ARBA00022840"/>
    </source>
</evidence>
<reference evidence="12" key="3">
    <citation type="submission" date="2024-02" db="UniProtKB">
        <authorList>
            <consortium name="WormBaseParasite"/>
        </authorList>
    </citation>
    <scope>IDENTIFICATION</scope>
    <source>
        <strain evidence="12">pt0022</strain>
    </source>
</reference>
<dbReference type="PANTHER" id="PTHR12209:SF0">
    <property type="entry name" value="EKC_KEOPS COMPLEX SUBUNIT TP53RK"/>
    <property type="match status" value="1"/>
</dbReference>
<evidence type="ECO:0000256" key="5">
    <source>
        <dbReference type="ARBA" id="ARBA00022694"/>
    </source>
</evidence>
<dbReference type="PROSITE" id="PS00109">
    <property type="entry name" value="PROTEIN_KINASE_TYR"/>
    <property type="match status" value="1"/>
</dbReference>
<evidence type="ECO:0000313" key="11">
    <source>
        <dbReference type="Proteomes" id="UP000093561"/>
    </source>
</evidence>
<protein>
    <recommendedName>
        <fullName evidence="2">non-specific serine/threonine protein kinase</fullName>
        <ecNumber evidence="2">2.7.11.1</ecNumber>
    </recommendedName>
</protein>
<evidence type="ECO:0000256" key="2">
    <source>
        <dbReference type="ARBA" id="ARBA00012513"/>
    </source>
</evidence>
<accession>A0AAF5Q2V9</accession>
<dbReference type="SUPFAM" id="SSF56112">
    <property type="entry name" value="Protein kinase-like (PK-like)"/>
    <property type="match status" value="1"/>
</dbReference>
<comment type="catalytic activity">
    <reaction evidence="10">
        <text>L-seryl-[protein] + ATP = O-phospho-L-seryl-[protein] + ADP + H(+)</text>
        <dbReference type="Rhea" id="RHEA:17989"/>
        <dbReference type="Rhea" id="RHEA-COMP:9863"/>
        <dbReference type="Rhea" id="RHEA-COMP:11604"/>
        <dbReference type="ChEBI" id="CHEBI:15378"/>
        <dbReference type="ChEBI" id="CHEBI:29999"/>
        <dbReference type="ChEBI" id="CHEBI:30616"/>
        <dbReference type="ChEBI" id="CHEBI:83421"/>
        <dbReference type="ChEBI" id="CHEBI:456216"/>
        <dbReference type="EC" id="2.7.11.1"/>
    </reaction>
</comment>
<keyword evidence="6" id="KW-0547">Nucleotide-binding</keyword>
<dbReference type="GO" id="GO:0005634">
    <property type="term" value="C:nucleus"/>
    <property type="evidence" value="ECO:0007669"/>
    <property type="project" value="TreeGrafter"/>
</dbReference>
<dbReference type="EC" id="2.7.11.1" evidence="2"/>
<dbReference type="WBParaSite" id="mrna-Wban_09033">
    <property type="protein sequence ID" value="mrna-Wban_09033"/>
    <property type="gene ID" value="Wban_09033"/>
</dbReference>
<dbReference type="Pfam" id="PF06293">
    <property type="entry name" value="Kdo"/>
    <property type="match status" value="1"/>
</dbReference>
<dbReference type="GO" id="GO:0005829">
    <property type="term" value="C:cytosol"/>
    <property type="evidence" value="ECO:0007669"/>
    <property type="project" value="TreeGrafter"/>
</dbReference>
<dbReference type="GO" id="GO:0008033">
    <property type="term" value="P:tRNA processing"/>
    <property type="evidence" value="ECO:0007669"/>
    <property type="project" value="UniProtKB-KW"/>
</dbReference>
<dbReference type="AlphaFoldDB" id="A0AAF5Q2V9"/>
<comment type="catalytic activity">
    <reaction evidence="9">
        <text>L-threonyl-[protein] + ATP = O-phospho-L-threonyl-[protein] + ADP + H(+)</text>
        <dbReference type="Rhea" id="RHEA:46608"/>
        <dbReference type="Rhea" id="RHEA-COMP:11060"/>
        <dbReference type="Rhea" id="RHEA-COMP:11605"/>
        <dbReference type="ChEBI" id="CHEBI:15378"/>
        <dbReference type="ChEBI" id="CHEBI:30013"/>
        <dbReference type="ChEBI" id="CHEBI:30616"/>
        <dbReference type="ChEBI" id="CHEBI:61977"/>
        <dbReference type="ChEBI" id="CHEBI:456216"/>
        <dbReference type="EC" id="2.7.11.1"/>
    </reaction>
</comment>
<evidence type="ECO:0000256" key="7">
    <source>
        <dbReference type="ARBA" id="ARBA00022777"/>
    </source>
</evidence>
<dbReference type="GO" id="GO:0005524">
    <property type="term" value="F:ATP binding"/>
    <property type="evidence" value="ECO:0007669"/>
    <property type="project" value="UniProtKB-KW"/>
</dbReference>
<evidence type="ECO:0000313" key="12">
    <source>
        <dbReference type="WBParaSite" id="mrna-Wban_09033"/>
    </source>
</evidence>
<dbReference type="Proteomes" id="UP000093561">
    <property type="component" value="Unassembled WGS sequence"/>
</dbReference>
<dbReference type="GO" id="GO:0000408">
    <property type="term" value="C:EKC/KEOPS complex"/>
    <property type="evidence" value="ECO:0007669"/>
    <property type="project" value="TreeGrafter"/>
</dbReference>
<evidence type="ECO:0000256" key="4">
    <source>
        <dbReference type="ARBA" id="ARBA00022679"/>
    </source>
</evidence>
<keyword evidence="4" id="KW-0808">Transferase</keyword>
<comment type="similarity">
    <text evidence="1">Belongs to the protein kinase superfamily. BUD32 family.</text>
</comment>
<dbReference type="FunFam" id="3.30.200.20:FF:000201">
    <property type="entry name" value="TP53-regulating kinase isoform X1"/>
    <property type="match status" value="1"/>
</dbReference>
<evidence type="ECO:0000256" key="3">
    <source>
        <dbReference type="ARBA" id="ARBA00022527"/>
    </source>
</evidence>
<dbReference type="GO" id="GO:0004674">
    <property type="term" value="F:protein serine/threonine kinase activity"/>
    <property type="evidence" value="ECO:0007669"/>
    <property type="project" value="UniProtKB-KW"/>
</dbReference>
<dbReference type="InterPro" id="IPR011009">
    <property type="entry name" value="Kinase-like_dom_sf"/>
</dbReference>
<dbReference type="InterPro" id="IPR008266">
    <property type="entry name" value="Tyr_kinase_AS"/>
</dbReference>